<reference evidence="1" key="1">
    <citation type="journal article" date="2012" name="Nature">
        <title>The tomato genome sequence provides insights into fleshy fruit evolution.</title>
        <authorList>
            <consortium name="Tomato Genome Consortium"/>
        </authorList>
    </citation>
    <scope>NUCLEOTIDE SEQUENCE [LARGE SCALE GENOMIC DNA]</scope>
    <source>
        <strain evidence="1">cv. Heinz 1706</strain>
    </source>
</reference>
<dbReference type="PANTHER" id="PTHR34427">
    <property type="entry name" value="DUF4283 DOMAIN PROTEIN"/>
    <property type="match status" value="1"/>
</dbReference>
<dbReference type="AlphaFoldDB" id="A0A3Q7GJC9"/>
<proteinExistence type="predicted"/>
<dbReference type="EnsemblPlants" id="Solyc05g017910.1.1">
    <property type="protein sequence ID" value="Solyc05g017910.1.1.1"/>
    <property type="gene ID" value="Solyc05g017910.1"/>
</dbReference>
<dbReference type="Gramene" id="Solyc05g017910.1.1">
    <property type="protein sequence ID" value="Solyc05g017910.1.1.1"/>
    <property type="gene ID" value="Solyc05g017910.1"/>
</dbReference>
<dbReference type="InParanoid" id="A0A3Q7GJC9"/>
<dbReference type="PaxDb" id="4081-Solyc05g017910.1.1"/>
<evidence type="ECO:0000313" key="2">
    <source>
        <dbReference type="Proteomes" id="UP000004994"/>
    </source>
</evidence>
<name>A0A3Q7GJC9_SOLLC</name>
<keyword evidence="2" id="KW-1185">Reference proteome</keyword>
<dbReference type="PANTHER" id="PTHR34427:SF16">
    <property type="entry name" value="DUF4283 DOMAIN-CONTAINING PROTEIN"/>
    <property type="match status" value="1"/>
</dbReference>
<sequence length="142" mass="16102">MWSNKMFKQIGDRCGGFIKTEEETTLKNHLHWAQIKIHGDGKKVSREIELTSDGYVYAIPIWVESPVTVKSEKVMKEREKESFGLEVNGRLETLIRVDKSPTDIGGGGGTRGNFKKWINFKFNFKWAAGERKGPNMGSGGFY</sequence>
<protein>
    <submittedName>
        <fullName evidence="1">Uncharacterized protein</fullName>
    </submittedName>
</protein>
<dbReference type="Proteomes" id="UP000004994">
    <property type="component" value="Chromosome 5"/>
</dbReference>
<accession>A0A3Q7GJC9</accession>
<evidence type="ECO:0000313" key="1">
    <source>
        <dbReference type="EnsemblPlants" id="Solyc05g017910.1.1.1"/>
    </source>
</evidence>
<reference evidence="1" key="2">
    <citation type="submission" date="2019-01" db="UniProtKB">
        <authorList>
            <consortium name="EnsemblPlants"/>
        </authorList>
    </citation>
    <scope>IDENTIFICATION</scope>
    <source>
        <strain evidence="1">cv. Heinz 1706</strain>
    </source>
</reference>
<organism evidence="1">
    <name type="scientific">Solanum lycopersicum</name>
    <name type="common">Tomato</name>
    <name type="synonym">Lycopersicon esculentum</name>
    <dbReference type="NCBI Taxonomy" id="4081"/>
    <lineage>
        <taxon>Eukaryota</taxon>
        <taxon>Viridiplantae</taxon>
        <taxon>Streptophyta</taxon>
        <taxon>Embryophyta</taxon>
        <taxon>Tracheophyta</taxon>
        <taxon>Spermatophyta</taxon>
        <taxon>Magnoliopsida</taxon>
        <taxon>eudicotyledons</taxon>
        <taxon>Gunneridae</taxon>
        <taxon>Pentapetalae</taxon>
        <taxon>asterids</taxon>
        <taxon>lamiids</taxon>
        <taxon>Solanales</taxon>
        <taxon>Solanaceae</taxon>
        <taxon>Solanoideae</taxon>
        <taxon>Solaneae</taxon>
        <taxon>Solanum</taxon>
        <taxon>Solanum subgen. Lycopersicon</taxon>
    </lineage>
</organism>